<dbReference type="CTD" id="20209641"/>
<dbReference type="RefSeq" id="XP_009030012.1">
    <property type="nucleotide sequence ID" value="XM_009031764.1"/>
</dbReference>
<dbReference type="EMBL" id="KB097690">
    <property type="protein sequence ID" value="ESN91888.1"/>
    <property type="molecule type" value="Genomic_DNA"/>
</dbReference>
<sequence>MEKDKDNILIRKLSVPPTILGPSPSKEIIVVHEGANLTIACNATGSPQPEITWSRVPPTILGPSPSKEIIVVHEGANLTIACNATGSPQPEITWSRRSLLLPEVNNDDVIGGGLAADQEEEERCAGLGEFGFLGHLFLTVT</sequence>
<evidence type="ECO:0000313" key="5">
    <source>
        <dbReference type="EMBL" id="ESN91888.1"/>
    </source>
</evidence>
<dbReference type="PANTHER" id="PTHR12231:SF253">
    <property type="entry name" value="DPR-INTERACTING PROTEIN ETA, ISOFORM B-RELATED"/>
    <property type="match status" value="1"/>
</dbReference>
<dbReference type="EMBL" id="AMQM01010442">
    <property type="status" value="NOT_ANNOTATED_CDS"/>
    <property type="molecule type" value="Genomic_DNA"/>
</dbReference>
<proteinExistence type="predicted"/>
<dbReference type="Proteomes" id="UP000015101">
    <property type="component" value="Unassembled WGS sequence"/>
</dbReference>
<dbReference type="KEGG" id="hro:HELRODRAFT_184523"/>
<evidence type="ECO:0000256" key="1">
    <source>
        <dbReference type="ARBA" id="ARBA00022737"/>
    </source>
</evidence>
<dbReference type="GeneID" id="20209641"/>
<keyword evidence="7" id="KW-1185">Reference proteome</keyword>
<keyword evidence="3" id="KW-0393">Immunoglobulin domain</keyword>
<dbReference type="InterPro" id="IPR007110">
    <property type="entry name" value="Ig-like_dom"/>
</dbReference>
<dbReference type="InterPro" id="IPR013783">
    <property type="entry name" value="Ig-like_fold"/>
</dbReference>
<dbReference type="PROSITE" id="PS50835">
    <property type="entry name" value="IG_LIKE"/>
    <property type="match status" value="1"/>
</dbReference>
<evidence type="ECO:0000313" key="6">
    <source>
        <dbReference type="EnsemblMetazoa" id="HelroP184523"/>
    </source>
</evidence>
<evidence type="ECO:0000256" key="3">
    <source>
        <dbReference type="ARBA" id="ARBA00023319"/>
    </source>
</evidence>
<dbReference type="Pfam" id="PF13927">
    <property type="entry name" value="Ig_3"/>
    <property type="match status" value="2"/>
</dbReference>
<dbReference type="Gene3D" id="2.60.40.10">
    <property type="entry name" value="Immunoglobulins"/>
    <property type="match status" value="2"/>
</dbReference>
<gene>
    <name evidence="6" type="primary">20209641</name>
    <name evidence="5" type="ORF">HELRODRAFT_184523</name>
</gene>
<reference evidence="5 7" key="2">
    <citation type="journal article" date="2013" name="Nature">
        <title>Insights into bilaterian evolution from three spiralian genomes.</title>
        <authorList>
            <person name="Simakov O."/>
            <person name="Marletaz F."/>
            <person name="Cho S.J."/>
            <person name="Edsinger-Gonzales E."/>
            <person name="Havlak P."/>
            <person name="Hellsten U."/>
            <person name="Kuo D.H."/>
            <person name="Larsson T."/>
            <person name="Lv J."/>
            <person name="Arendt D."/>
            <person name="Savage R."/>
            <person name="Osoegawa K."/>
            <person name="de Jong P."/>
            <person name="Grimwood J."/>
            <person name="Chapman J.A."/>
            <person name="Shapiro H."/>
            <person name="Aerts A."/>
            <person name="Otillar R.P."/>
            <person name="Terry A.Y."/>
            <person name="Boore J.L."/>
            <person name="Grigoriev I.V."/>
            <person name="Lindberg D.R."/>
            <person name="Seaver E.C."/>
            <person name="Weisblat D.A."/>
            <person name="Putnam N.H."/>
            <person name="Rokhsar D.S."/>
        </authorList>
    </citation>
    <scope>NUCLEOTIDE SEQUENCE</scope>
</reference>
<name>T1FLE2_HELRO</name>
<evidence type="ECO:0000256" key="2">
    <source>
        <dbReference type="ARBA" id="ARBA00023157"/>
    </source>
</evidence>
<dbReference type="PANTHER" id="PTHR12231">
    <property type="entry name" value="CTX-RELATED TYPE I TRANSMEMBRANE PROTEIN"/>
    <property type="match status" value="1"/>
</dbReference>
<dbReference type="InParanoid" id="T1FLE2"/>
<dbReference type="InterPro" id="IPR036179">
    <property type="entry name" value="Ig-like_dom_sf"/>
</dbReference>
<dbReference type="HOGENOM" id="CLU_1827416_0_0_1"/>
<dbReference type="EMBL" id="AMQM01010443">
    <property type="status" value="NOT_ANNOTATED_CDS"/>
    <property type="molecule type" value="Genomic_DNA"/>
</dbReference>
<evidence type="ECO:0000259" key="4">
    <source>
        <dbReference type="PROSITE" id="PS50835"/>
    </source>
</evidence>
<accession>T1FLE2</accession>
<dbReference type="InterPro" id="IPR051170">
    <property type="entry name" value="Neural/epithelial_adhesion"/>
</dbReference>
<keyword evidence="1" id="KW-0677">Repeat</keyword>
<dbReference type="SUPFAM" id="SSF48726">
    <property type="entry name" value="Immunoglobulin"/>
    <property type="match status" value="2"/>
</dbReference>
<dbReference type="OrthoDB" id="10012075at2759"/>
<evidence type="ECO:0000313" key="7">
    <source>
        <dbReference type="Proteomes" id="UP000015101"/>
    </source>
</evidence>
<keyword evidence="2" id="KW-1015">Disulfide bond</keyword>
<dbReference type="EnsemblMetazoa" id="HelroT184523">
    <property type="protein sequence ID" value="HelroP184523"/>
    <property type="gene ID" value="HelroG184523"/>
</dbReference>
<organism evidence="6 7">
    <name type="scientific">Helobdella robusta</name>
    <name type="common">Californian leech</name>
    <dbReference type="NCBI Taxonomy" id="6412"/>
    <lineage>
        <taxon>Eukaryota</taxon>
        <taxon>Metazoa</taxon>
        <taxon>Spiralia</taxon>
        <taxon>Lophotrochozoa</taxon>
        <taxon>Annelida</taxon>
        <taxon>Clitellata</taxon>
        <taxon>Hirudinea</taxon>
        <taxon>Rhynchobdellida</taxon>
        <taxon>Glossiphoniidae</taxon>
        <taxon>Helobdella</taxon>
    </lineage>
</organism>
<protein>
    <recommendedName>
        <fullName evidence="4">Ig-like domain-containing protein</fullName>
    </recommendedName>
</protein>
<reference evidence="7" key="1">
    <citation type="submission" date="2012-12" db="EMBL/GenBank/DDBJ databases">
        <authorList>
            <person name="Hellsten U."/>
            <person name="Grimwood J."/>
            <person name="Chapman J.A."/>
            <person name="Shapiro H."/>
            <person name="Aerts A."/>
            <person name="Otillar R.P."/>
            <person name="Terry A.Y."/>
            <person name="Boore J.L."/>
            <person name="Simakov O."/>
            <person name="Marletaz F."/>
            <person name="Cho S.-J."/>
            <person name="Edsinger-Gonzales E."/>
            <person name="Havlak P."/>
            <person name="Kuo D.-H."/>
            <person name="Larsson T."/>
            <person name="Lv J."/>
            <person name="Arendt D."/>
            <person name="Savage R."/>
            <person name="Osoegawa K."/>
            <person name="de Jong P."/>
            <person name="Lindberg D.R."/>
            <person name="Seaver E.C."/>
            <person name="Weisblat D.A."/>
            <person name="Putnam N.H."/>
            <person name="Grigoriev I.V."/>
            <person name="Rokhsar D.S."/>
        </authorList>
    </citation>
    <scope>NUCLEOTIDE SEQUENCE</scope>
</reference>
<reference evidence="6" key="3">
    <citation type="submission" date="2015-06" db="UniProtKB">
        <authorList>
            <consortium name="EnsemblMetazoa"/>
        </authorList>
    </citation>
    <scope>IDENTIFICATION</scope>
</reference>
<dbReference type="AlphaFoldDB" id="T1FLE2"/>
<feature type="domain" description="Ig-like" evidence="4">
    <location>
        <begin position="16"/>
        <end position="93"/>
    </location>
</feature>